<dbReference type="VEuPathDB" id="TriTrypDB:Tbg.972.2.1810"/>
<sequence length="183" mass="20470">MSGLAERTLSRPKTNRTQCVSGGLSSWEKTRNNIRPRIDFQALFLFLFCCNDPTATLGLAHGTNECANYTRPLAHSANKRFPNFRNHMQEFRHPSEKKKENGPRQASKQCSWGIHHRISGCDISGVRNSFASRKPQRPEKTNARCGSQMSEKAINLPCAGTESCKEELCLAADALLTERAEGF</sequence>
<evidence type="ECO:0000256" key="1">
    <source>
        <dbReference type="SAM" id="MobiDB-lite"/>
    </source>
</evidence>
<dbReference type="EMBL" id="FN554965">
    <property type="protein sequence ID" value="CBH09445.1"/>
    <property type="molecule type" value="Genomic_DNA"/>
</dbReference>
<dbReference type="KEGG" id="tbg:TbgDal_II1810"/>
<feature type="compositionally biased region" description="Polar residues" evidence="1">
    <location>
        <begin position="11"/>
        <end position="21"/>
    </location>
</feature>
<accession>C9ZJ86</accession>
<protein>
    <submittedName>
        <fullName evidence="2">Uncharacterized protein</fullName>
    </submittedName>
</protein>
<dbReference type="RefSeq" id="XP_011771750.1">
    <property type="nucleotide sequence ID" value="XM_011773448.1"/>
</dbReference>
<evidence type="ECO:0000313" key="2">
    <source>
        <dbReference type="EMBL" id="CBH09445.1"/>
    </source>
</evidence>
<organism evidence="2 3">
    <name type="scientific">Trypanosoma brucei gambiense (strain MHOM/CI/86/DAL972)</name>
    <dbReference type="NCBI Taxonomy" id="679716"/>
    <lineage>
        <taxon>Eukaryota</taxon>
        <taxon>Discoba</taxon>
        <taxon>Euglenozoa</taxon>
        <taxon>Kinetoplastea</taxon>
        <taxon>Metakinetoplastina</taxon>
        <taxon>Trypanosomatida</taxon>
        <taxon>Trypanosomatidae</taxon>
        <taxon>Trypanosoma</taxon>
    </lineage>
</organism>
<reference evidence="3" key="1">
    <citation type="journal article" date="2010" name="PLoS Negl. Trop. Dis.">
        <title>The genome sequence of Trypanosoma brucei gambiense, causative agent of chronic human african trypanosomiasis.</title>
        <authorList>
            <person name="Jackson A.P."/>
            <person name="Sanders M."/>
            <person name="Berry A."/>
            <person name="McQuillan J."/>
            <person name="Aslett M.A."/>
            <person name="Quail M.A."/>
            <person name="Chukualim B."/>
            <person name="Capewell P."/>
            <person name="MacLeod A."/>
            <person name="Melville S.E."/>
            <person name="Gibson W."/>
            <person name="Barry J.D."/>
            <person name="Berriman M."/>
            <person name="Hertz-Fowler C."/>
        </authorList>
    </citation>
    <scope>NUCLEOTIDE SEQUENCE [LARGE SCALE GENOMIC DNA]</scope>
    <source>
        <strain evidence="3">MHOM/CI/86/DAL972</strain>
    </source>
</reference>
<dbReference type="GeneID" id="23858580"/>
<evidence type="ECO:0000313" key="3">
    <source>
        <dbReference type="Proteomes" id="UP000002316"/>
    </source>
</evidence>
<name>C9ZJ86_TRYB9</name>
<dbReference type="Proteomes" id="UP000002316">
    <property type="component" value="Chromosome 2"/>
</dbReference>
<gene>
    <name evidence="2" type="ORF">TbgDal_II1810</name>
</gene>
<feature type="region of interest" description="Disordered" evidence="1">
    <location>
        <begin position="1"/>
        <end position="21"/>
    </location>
</feature>
<proteinExistence type="predicted"/>
<dbReference type="AlphaFoldDB" id="C9ZJ86"/>